<organism evidence="1 2">
    <name type="scientific">Coprinopsis marcescibilis</name>
    <name type="common">Agaric fungus</name>
    <name type="synonym">Psathyrella marcescibilis</name>
    <dbReference type="NCBI Taxonomy" id="230819"/>
    <lineage>
        <taxon>Eukaryota</taxon>
        <taxon>Fungi</taxon>
        <taxon>Dikarya</taxon>
        <taxon>Basidiomycota</taxon>
        <taxon>Agaricomycotina</taxon>
        <taxon>Agaricomycetes</taxon>
        <taxon>Agaricomycetidae</taxon>
        <taxon>Agaricales</taxon>
        <taxon>Agaricineae</taxon>
        <taxon>Psathyrellaceae</taxon>
        <taxon>Coprinopsis</taxon>
    </lineage>
</organism>
<dbReference type="AlphaFoldDB" id="A0A5C3KAS9"/>
<gene>
    <name evidence="1" type="ORF">FA15DRAFT_661612</name>
</gene>
<evidence type="ECO:0000313" key="2">
    <source>
        <dbReference type="Proteomes" id="UP000307440"/>
    </source>
</evidence>
<accession>A0A5C3KAS9</accession>
<dbReference type="Proteomes" id="UP000307440">
    <property type="component" value="Unassembled WGS sequence"/>
</dbReference>
<evidence type="ECO:0000313" key="1">
    <source>
        <dbReference type="EMBL" id="TFK17205.1"/>
    </source>
</evidence>
<sequence>DAHHSANSWAVGAQWACRQSELDIRDKCKIEDASRDKSARFSGSHSTNAITDFEFRPPAFGKRDNLPNWAPEYERNPGRIVVTGAGILKCANLWECANLW</sequence>
<name>A0A5C3KAS9_COPMA</name>
<dbReference type="EMBL" id="ML210550">
    <property type="protein sequence ID" value="TFK17205.1"/>
    <property type="molecule type" value="Genomic_DNA"/>
</dbReference>
<feature type="non-terminal residue" evidence="1">
    <location>
        <position position="1"/>
    </location>
</feature>
<protein>
    <submittedName>
        <fullName evidence="1">Uncharacterized protein</fullName>
    </submittedName>
</protein>
<reference evidence="1 2" key="1">
    <citation type="journal article" date="2019" name="Nat. Ecol. Evol.">
        <title>Megaphylogeny resolves global patterns of mushroom evolution.</title>
        <authorList>
            <person name="Varga T."/>
            <person name="Krizsan K."/>
            <person name="Foldi C."/>
            <person name="Dima B."/>
            <person name="Sanchez-Garcia M."/>
            <person name="Sanchez-Ramirez S."/>
            <person name="Szollosi G.J."/>
            <person name="Szarkandi J.G."/>
            <person name="Papp V."/>
            <person name="Albert L."/>
            <person name="Andreopoulos W."/>
            <person name="Angelini C."/>
            <person name="Antonin V."/>
            <person name="Barry K.W."/>
            <person name="Bougher N.L."/>
            <person name="Buchanan P."/>
            <person name="Buyck B."/>
            <person name="Bense V."/>
            <person name="Catcheside P."/>
            <person name="Chovatia M."/>
            <person name="Cooper J."/>
            <person name="Damon W."/>
            <person name="Desjardin D."/>
            <person name="Finy P."/>
            <person name="Geml J."/>
            <person name="Haridas S."/>
            <person name="Hughes K."/>
            <person name="Justo A."/>
            <person name="Karasinski D."/>
            <person name="Kautmanova I."/>
            <person name="Kiss B."/>
            <person name="Kocsube S."/>
            <person name="Kotiranta H."/>
            <person name="LaButti K.M."/>
            <person name="Lechner B.E."/>
            <person name="Liimatainen K."/>
            <person name="Lipzen A."/>
            <person name="Lukacs Z."/>
            <person name="Mihaltcheva S."/>
            <person name="Morgado L.N."/>
            <person name="Niskanen T."/>
            <person name="Noordeloos M.E."/>
            <person name="Ohm R.A."/>
            <person name="Ortiz-Santana B."/>
            <person name="Ovrebo C."/>
            <person name="Racz N."/>
            <person name="Riley R."/>
            <person name="Savchenko A."/>
            <person name="Shiryaev A."/>
            <person name="Soop K."/>
            <person name="Spirin V."/>
            <person name="Szebenyi C."/>
            <person name="Tomsovsky M."/>
            <person name="Tulloss R.E."/>
            <person name="Uehling J."/>
            <person name="Grigoriev I.V."/>
            <person name="Vagvolgyi C."/>
            <person name="Papp T."/>
            <person name="Martin F.M."/>
            <person name="Miettinen O."/>
            <person name="Hibbett D.S."/>
            <person name="Nagy L.G."/>
        </authorList>
    </citation>
    <scope>NUCLEOTIDE SEQUENCE [LARGE SCALE GENOMIC DNA]</scope>
    <source>
        <strain evidence="1 2">CBS 121175</strain>
    </source>
</reference>
<keyword evidence="2" id="KW-1185">Reference proteome</keyword>
<proteinExistence type="predicted"/>